<keyword evidence="5" id="KW-0862">Zinc</keyword>
<dbReference type="GO" id="GO:0046872">
    <property type="term" value="F:metal ion binding"/>
    <property type="evidence" value="ECO:0007669"/>
    <property type="project" value="UniProtKB-KW"/>
</dbReference>
<dbReference type="EMBL" id="CDOK01000082">
    <property type="protein sequence ID" value="CEN48419.1"/>
    <property type="molecule type" value="Genomic_DNA"/>
</dbReference>
<dbReference type="PANTHER" id="PTHR30580:SF0">
    <property type="entry name" value="PRIMOSOMAL PROTEIN N"/>
    <property type="match status" value="1"/>
</dbReference>
<dbReference type="InterPro" id="IPR027417">
    <property type="entry name" value="P-loop_NTPase"/>
</dbReference>
<dbReference type="Proteomes" id="UP000039370">
    <property type="component" value="Unassembled WGS sequence"/>
</dbReference>
<dbReference type="EC" id="3.6.4.-" evidence="9"/>
<proteinExistence type="predicted"/>
<accession>A0A0B7ICG9</accession>
<evidence type="ECO:0000256" key="4">
    <source>
        <dbReference type="ARBA" id="ARBA00022741"/>
    </source>
</evidence>
<dbReference type="GO" id="GO:0043138">
    <property type="term" value="F:3'-5' DNA helicase activity"/>
    <property type="evidence" value="ECO:0007669"/>
    <property type="project" value="TreeGrafter"/>
</dbReference>
<dbReference type="Gene3D" id="3.40.50.300">
    <property type="entry name" value="P-loop containing nucleotide triphosphate hydrolases"/>
    <property type="match status" value="2"/>
</dbReference>
<dbReference type="GO" id="GO:0005524">
    <property type="term" value="F:ATP binding"/>
    <property type="evidence" value="ECO:0007669"/>
    <property type="project" value="UniProtKB-KW"/>
</dbReference>
<dbReference type="GO" id="GO:0006302">
    <property type="term" value="P:double-strand break repair"/>
    <property type="evidence" value="ECO:0007669"/>
    <property type="project" value="InterPro"/>
</dbReference>
<dbReference type="InterPro" id="IPR040498">
    <property type="entry name" value="PriA_CRR"/>
</dbReference>
<name>A0A0B7ICG9_9FLAO</name>
<keyword evidence="7" id="KW-0238">DNA-binding</keyword>
<gene>
    <name evidence="9" type="ORF">CCAN11_1720004</name>
</gene>
<dbReference type="GO" id="GO:1990077">
    <property type="term" value="C:primosome complex"/>
    <property type="evidence" value="ECO:0007669"/>
    <property type="project" value="UniProtKB-KW"/>
</dbReference>
<protein>
    <submittedName>
        <fullName evidence="9">Primosomal protein N</fullName>
        <ecNumber evidence="9">3.6.4.-</ecNumber>
    </submittedName>
</protein>
<keyword evidence="1" id="KW-0639">Primosome</keyword>
<evidence type="ECO:0000256" key="5">
    <source>
        <dbReference type="ARBA" id="ARBA00022833"/>
    </source>
</evidence>
<dbReference type="InterPro" id="IPR014001">
    <property type="entry name" value="Helicase_ATP-bd"/>
</dbReference>
<dbReference type="PANTHER" id="PTHR30580">
    <property type="entry name" value="PRIMOSOMAL PROTEIN N"/>
    <property type="match status" value="1"/>
</dbReference>
<evidence type="ECO:0000256" key="7">
    <source>
        <dbReference type="ARBA" id="ARBA00023125"/>
    </source>
</evidence>
<evidence type="ECO:0000313" key="10">
    <source>
        <dbReference type="Proteomes" id="UP000039370"/>
    </source>
</evidence>
<reference evidence="10" key="1">
    <citation type="submission" date="2015-01" db="EMBL/GenBank/DDBJ databases">
        <authorList>
            <person name="MANFREDI Pablo"/>
        </authorList>
    </citation>
    <scope>NUCLEOTIDE SEQUENCE [LARGE SCALE GENOMIC DNA]</scope>
    <source>
        <strain evidence="10">Cc11</strain>
    </source>
</reference>
<evidence type="ECO:0000256" key="6">
    <source>
        <dbReference type="ARBA" id="ARBA00022840"/>
    </source>
</evidence>
<keyword evidence="9" id="KW-0378">Hydrolase</keyword>
<dbReference type="InterPro" id="IPR001650">
    <property type="entry name" value="Helicase_C-like"/>
</dbReference>
<dbReference type="Pfam" id="PF18319">
    <property type="entry name" value="Zn_ribbon_PriA"/>
    <property type="match status" value="1"/>
</dbReference>
<keyword evidence="2" id="KW-0235">DNA replication</keyword>
<dbReference type="AlphaFoldDB" id="A0A0B7ICG9"/>
<dbReference type="PROSITE" id="PS51192">
    <property type="entry name" value="HELICASE_ATP_BIND_1"/>
    <property type="match status" value="1"/>
</dbReference>
<sequence length="312" mass="35233">MSRLQRYFGDKIGVYHSKYSVNERVEVWNNVLHNSQKMKVILGVRSAVFLPFSDLGLIIVDEEHDASFRQIDPAPRFQARDTATILAKLHQCQLLLGSATPSIESLHNVANQKYGYVSLNQRYASFQPPEIVLVDMKDKLRRKRIKGHFSDDLIQEIEQTLSKGKQVLLFQNRRGYAPVIQCKSCGTIPQCPNCDVSLTYHQGRNQLRCHYCGYAIAKSEICIACSSTDLITKGVGTEQIAQELLSLFPKITIDRMDQDTTQGKYGFQKILSDFEQQQTQILVGTQMITKGLDFSNVGLVGVINADMLNTRP</sequence>
<organism evidence="9 10">
    <name type="scientific">Capnocytophaga canimorsus</name>
    <dbReference type="NCBI Taxonomy" id="28188"/>
    <lineage>
        <taxon>Bacteria</taxon>
        <taxon>Pseudomonadati</taxon>
        <taxon>Bacteroidota</taxon>
        <taxon>Flavobacteriia</taxon>
        <taxon>Flavobacteriales</taxon>
        <taxon>Flavobacteriaceae</taxon>
        <taxon>Capnocytophaga</taxon>
    </lineage>
</organism>
<evidence type="ECO:0000313" key="9">
    <source>
        <dbReference type="EMBL" id="CEN48419.1"/>
    </source>
</evidence>
<dbReference type="SUPFAM" id="SSF52540">
    <property type="entry name" value="P-loop containing nucleoside triphosphate hydrolases"/>
    <property type="match status" value="1"/>
</dbReference>
<dbReference type="NCBIfam" id="TIGR00595">
    <property type="entry name" value="priA"/>
    <property type="match status" value="1"/>
</dbReference>
<dbReference type="GO" id="GO:0006270">
    <property type="term" value="P:DNA replication initiation"/>
    <property type="evidence" value="ECO:0007669"/>
    <property type="project" value="TreeGrafter"/>
</dbReference>
<keyword evidence="3" id="KW-0479">Metal-binding</keyword>
<dbReference type="InterPro" id="IPR005259">
    <property type="entry name" value="PriA"/>
</dbReference>
<evidence type="ECO:0000256" key="2">
    <source>
        <dbReference type="ARBA" id="ARBA00022705"/>
    </source>
</evidence>
<evidence type="ECO:0000256" key="3">
    <source>
        <dbReference type="ARBA" id="ARBA00022723"/>
    </source>
</evidence>
<feature type="domain" description="Helicase ATP-binding" evidence="8">
    <location>
        <begin position="1"/>
        <end position="119"/>
    </location>
</feature>
<dbReference type="Pfam" id="PF00271">
    <property type="entry name" value="Helicase_C"/>
    <property type="match status" value="1"/>
</dbReference>
<evidence type="ECO:0000256" key="1">
    <source>
        <dbReference type="ARBA" id="ARBA00022515"/>
    </source>
</evidence>
<dbReference type="GO" id="GO:0016787">
    <property type="term" value="F:hydrolase activity"/>
    <property type="evidence" value="ECO:0007669"/>
    <property type="project" value="UniProtKB-KW"/>
</dbReference>
<dbReference type="GO" id="GO:0006269">
    <property type="term" value="P:DNA replication, synthesis of primer"/>
    <property type="evidence" value="ECO:0007669"/>
    <property type="project" value="UniProtKB-KW"/>
</dbReference>
<dbReference type="GO" id="GO:0003677">
    <property type="term" value="F:DNA binding"/>
    <property type="evidence" value="ECO:0007669"/>
    <property type="project" value="UniProtKB-KW"/>
</dbReference>
<keyword evidence="4" id="KW-0547">Nucleotide-binding</keyword>
<keyword evidence="6" id="KW-0067">ATP-binding</keyword>
<evidence type="ECO:0000259" key="8">
    <source>
        <dbReference type="PROSITE" id="PS51192"/>
    </source>
</evidence>
<dbReference type="GO" id="GO:0006310">
    <property type="term" value="P:DNA recombination"/>
    <property type="evidence" value="ECO:0007669"/>
    <property type="project" value="InterPro"/>
</dbReference>